<dbReference type="FunFam" id="1.25.40.10:FF:000189">
    <property type="entry name" value="Tetratricopeptide repeat domain 25"/>
    <property type="match status" value="1"/>
</dbReference>
<accession>A0A670J2K4</accession>
<keyword evidence="6" id="KW-0966">Cell projection</keyword>
<keyword evidence="5" id="KW-0206">Cytoskeleton</keyword>
<evidence type="ECO:0000256" key="1">
    <source>
        <dbReference type="ARBA" id="ARBA00004430"/>
    </source>
</evidence>
<comment type="subcellular location">
    <subcellularLocation>
        <location evidence="1">Cytoplasm</location>
        <location evidence="1">Cytoskeleton</location>
        <location evidence="1">Cilium axoneme</location>
    </subcellularLocation>
</comment>
<reference evidence="10" key="3">
    <citation type="submission" date="2025-09" db="UniProtKB">
        <authorList>
            <consortium name="Ensembl"/>
        </authorList>
    </citation>
    <scope>IDENTIFICATION</scope>
</reference>
<feature type="repeat" description="TPR" evidence="9">
    <location>
        <begin position="13"/>
        <end position="46"/>
    </location>
</feature>
<evidence type="ECO:0000256" key="9">
    <source>
        <dbReference type="PROSITE-ProRule" id="PRU00339"/>
    </source>
</evidence>
<keyword evidence="3" id="KW-0677">Repeat</keyword>
<keyword evidence="2" id="KW-0963">Cytoplasm</keyword>
<reference evidence="10" key="2">
    <citation type="submission" date="2025-08" db="UniProtKB">
        <authorList>
            <consortium name="Ensembl"/>
        </authorList>
    </citation>
    <scope>IDENTIFICATION</scope>
</reference>
<dbReference type="OMA" id="LENTWLY"/>
<dbReference type="InterPro" id="IPR040111">
    <property type="entry name" value="ODAD4"/>
</dbReference>
<dbReference type="PANTHER" id="PTHR23040:SF1">
    <property type="entry name" value="OUTER DYNEIN ARM-DOCKING COMPLEX SUBUNIT 4"/>
    <property type="match status" value="1"/>
</dbReference>
<evidence type="ECO:0000256" key="2">
    <source>
        <dbReference type="ARBA" id="ARBA00022490"/>
    </source>
</evidence>
<organism evidence="10 11">
    <name type="scientific">Podarcis muralis</name>
    <name type="common">Wall lizard</name>
    <name type="synonym">Lacerta muralis</name>
    <dbReference type="NCBI Taxonomy" id="64176"/>
    <lineage>
        <taxon>Eukaryota</taxon>
        <taxon>Metazoa</taxon>
        <taxon>Chordata</taxon>
        <taxon>Craniata</taxon>
        <taxon>Vertebrata</taxon>
        <taxon>Euteleostomi</taxon>
        <taxon>Lepidosauria</taxon>
        <taxon>Squamata</taxon>
        <taxon>Bifurcata</taxon>
        <taxon>Unidentata</taxon>
        <taxon>Episquamata</taxon>
        <taxon>Laterata</taxon>
        <taxon>Lacertibaenia</taxon>
        <taxon>Lacertidae</taxon>
        <taxon>Podarcis</taxon>
    </lineage>
</organism>
<evidence type="ECO:0000256" key="8">
    <source>
        <dbReference type="ARBA" id="ARBA00034143"/>
    </source>
</evidence>
<evidence type="ECO:0000256" key="4">
    <source>
        <dbReference type="ARBA" id="ARBA00022803"/>
    </source>
</evidence>
<evidence type="ECO:0000313" key="11">
    <source>
        <dbReference type="Proteomes" id="UP000472272"/>
    </source>
</evidence>
<dbReference type="AlphaFoldDB" id="A0A670J2K4"/>
<keyword evidence="4 9" id="KW-0802">TPR repeat</keyword>
<dbReference type="SMART" id="SM00028">
    <property type="entry name" value="TPR"/>
    <property type="match status" value="3"/>
</dbReference>
<sequence>MGDSEGEVLRGTFPSLMAEGTMLSRRGELAKALTCYTYALQLQPGDRNCLVARSKCYLRLGDTENALKDAEASLAADKGFTKGLYQKAEALYTMGDFEFALVYYHRGHKIRPELPQFRLGIQKSQEAIENSVGSPSSVKLENRADLFFLSRQAEVCKRAKQKLQVKFPKKDAKYLGRQEPVRNEKTERQLLGELYVDKAFLEKLLKDEDLTKSTTKQGVTVGRLIQEGLSYLDNPHRFLAAAETYLRPDARTAKLMLKRWTRGCKQREPSEVARYILKEHVLTSGSPERSCQKAEQVLKKIQGWSDEEIPNRSELVGNLYSCIGNAQIEMGNMAAALQSHQVDLDIKCAENTRCAIGAGDTGPGRGKFAGL</sequence>
<evidence type="ECO:0000256" key="7">
    <source>
        <dbReference type="ARBA" id="ARBA00034139"/>
    </source>
</evidence>
<proteinExistence type="predicted"/>
<dbReference type="SUPFAM" id="SSF48452">
    <property type="entry name" value="TPR-like"/>
    <property type="match status" value="1"/>
</dbReference>
<evidence type="ECO:0000313" key="10">
    <source>
        <dbReference type="Ensembl" id="ENSPMRP00000017592.1"/>
    </source>
</evidence>
<evidence type="ECO:0000256" key="5">
    <source>
        <dbReference type="ARBA" id="ARBA00023212"/>
    </source>
</evidence>
<dbReference type="GO" id="GO:0005930">
    <property type="term" value="C:axoneme"/>
    <property type="evidence" value="ECO:0007669"/>
    <property type="project" value="UniProtKB-SubCell"/>
</dbReference>
<dbReference type="PANTHER" id="PTHR23040">
    <property type="match status" value="1"/>
</dbReference>
<dbReference type="Gene3D" id="1.25.40.10">
    <property type="entry name" value="Tetratricopeptide repeat domain"/>
    <property type="match status" value="1"/>
</dbReference>
<dbReference type="Proteomes" id="UP000472272">
    <property type="component" value="Chromosome 13"/>
</dbReference>
<name>A0A670J2K4_PODMU</name>
<dbReference type="PROSITE" id="PS50005">
    <property type="entry name" value="TPR"/>
    <property type="match status" value="1"/>
</dbReference>
<evidence type="ECO:0000256" key="3">
    <source>
        <dbReference type="ARBA" id="ARBA00022737"/>
    </source>
</evidence>
<dbReference type="GeneTree" id="ENSGT00390000007911"/>
<evidence type="ECO:0000256" key="6">
    <source>
        <dbReference type="ARBA" id="ARBA00023273"/>
    </source>
</evidence>
<dbReference type="InterPro" id="IPR011990">
    <property type="entry name" value="TPR-like_helical_dom_sf"/>
</dbReference>
<dbReference type="Ensembl" id="ENSPMRT00000018728.1">
    <property type="protein sequence ID" value="ENSPMRP00000017592.1"/>
    <property type="gene ID" value="ENSPMRG00000011613.1"/>
</dbReference>
<protein>
    <recommendedName>
        <fullName evidence="7">Outer dynein arm-docking complex subunit 4</fullName>
    </recommendedName>
    <alternativeName>
        <fullName evidence="8">Tetratricopeptide repeat protein 25</fullName>
    </alternativeName>
</protein>
<keyword evidence="11" id="KW-1185">Reference proteome</keyword>
<dbReference type="InterPro" id="IPR019734">
    <property type="entry name" value="TPR_rpt"/>
</dbReference>
<reference evidence="10 11" key="1">
    <citation type="journal article" date="2019" name="Proc. Natl. Acad. Sci. U.S.A.">
        <title>Regulatory changes in pterin and carotenoid genes underlie balanced color polymorphisms in the wall lizard.</title>
        <authorList>
            <person name="Andrade P."/>
            <person name="Pinho C."/>
            <person name="Perez I de Lanuza G."/>
            <person name="Afonso S."/>
            <person name="Brejcha J."/>
            <person name="Rubin C.J."/>
            <person name="Wallerman O."/>
            <person name="Pereira P."/>
            <person name="Sabatino S.J."/>
            <person name="Bellati A."/>
            <person name="Pellitteri-Rosa D."/>
            <person name="Bosakova Z."/>
            <person name="Bunikis I."/>
            <person name="Carretero M.A."/>
            <person name="Feiner N."/>
            <person name="Marsik P."/>
            <person name="Pauperio F."/>
            <person name="Salvi D."/>
            <person name="Soler L."/>
            <person name="While G.M."/>
            <person name="Uller T."/>
            <person name="Font E."/>
            <person name="Andersson L."/>
            <person name="Carneiro M."/>
        </authorList>
    </citation>
    <scope>NUCLEOTIDE SEQUENCE</scope>
</reference>